<evidence type="ECO:0000259" key="2">
    <source>
        <dbReference type="Pfam" id="PF01464"/>
    </source>
</evidence>
<dbReference type="Pfam" id="PF01464">
    <property type="entry name" value="SLT"/>
    <property type="match status" value="1"/>
</dbReference>
<evidence type="ECO:0000313" key="3">
    <source>
        <dbReference type="EMBL" id="RMD02736.1"/>
    </source>
</evidence>
<dbReference type="Proteomes" id="UP000277999">
    <property type="component" value="Unassembled WGS sequence"/>
</dbReference>
<keyword evidence="1" id="KW-1133">Transmembrane helix</keyword>
<gene>
    <name evidence="3" type="ORF">D9O40_05395</name>
</gene>
<feature type="domain" description="Transglycosylase SLT" evidence="2">
    <location>
        <begin position="634"/>
        <end position="696"/>
    </location>
</feature>
<dbReference type="InterPro" id="IPR008258">
    <property type="entry name" value="Transglycosylase_SLT_dom_1"/>
</dbReference>
<keyword evidence="1" id="KW-0812">Transmembrane</keyword>
<dbReference type="SUPFAM" id="SSF53955">
    <property type="entry name" value="Lysozyme-like"/>
    <property type="match status" value="1"/>
</dbReference>
<dbReference type="RefSeq" id="WP_122058125.1">
    <property type="nucleotide sequence ID" value="NZ_RFAQ01000010.1"/>
</dbReference>
<feature type="transmembrane region" description="Helical" evidence="1">
    <location>
        <begin position="400"/>
        <end position="419"/>
    </location>
</feature>
<proteinExistence type="predicted"/>
<keyword evidence="1" id="KW-0472">Membrane</keyword>
<dbReference type="AlphaFoldDB" id="A0A3M0SWN6"/>
<dbReference type="InterPro" id="IPR023346">
    <property type="entry name" value="Lysozyme-like_dom_sf"/>
</dbReference>
<reference evidence="3 4" key="1">
    <citation type="submission" date="2018-10" db="EMBL/GenBank/DDBJ databases">
        <title>Genome-centric metagenomics revealed C2 chemical producing, CO utilizing Clostridium with novel acetogenic gene cluster.</title>
        <authorList>
            <person name="Kang H."/>
            <person name="Park B."/>
            <person name="Choi I.G."/>
            <person name="Chang I.S."/>
        </authorList>
    </citation>
    <scope>NUCLEOTIDE SEQUENCE [LARGE SCALE GENOMIC DNA]</scope>
    <source>
        <strain evidence="3 4">H21-9</strain>
    </source>
</reference>
<sequence length="792" mass="84158">MRIISRVIGTILNLKDMFSPKMKEPVEATKSFSRELKHAQNDVGAFRNKVTSGFSGLKSSIAGFAGGLLAGFNMKSAIAGAQGAQKATQQMASVLKSTGGAAGLSQKQLLDYASAESKLTTFTKGTNIATENMLLTFTNIKGGVMKDALSTVNNMSTALGTDTKASAIQLGKALNDPIKGITSLSRVGVTFTAQQKNTIKSLVSTGQTAKAQQIILSELNREFGGSAKAAGSTYEGTLTRIKNTINGLAGSIGSMLVPYMSKFATGLSNATPLITGIIGVVVGTVQPVLADIIKDVGKIASNIMPSLGGSTKDVTKTIQKLLNDALYPVKTVFDWLAQHGGATRLAIVGIGTAFAGWKIAKTINDVVKGINNFKKGLNSLTTLGKGGKILETIFKLPPQYVIVIAAITAFALLAVLVITHWSQIKTFFNGLLAWIKMKWTNTMEWFSGLPAKWWKYGSDMFTSFKTGAWNIISGIGTWIANKFTEFINFFKNLPTKALQWGKDIVGQLKAGIQAKVNDVVQTAKDLGKKILDGIKDIFGIHSPSKESFQIGVYLIQGLENAIFKGKDTLKTVLGKVFGGGLDFVKGIVGGADVSGWITSALAITGTPMSWLQGLLKLTSYESGDPGKLGTGSASMVNSISVGGEYATGLLQMLPSTFREFAMSGLGGITNPIANAAAAIRYIKSRYGSVYNTPLFTSGGKYNGYWTGTNNAREGVADIAEDSAEIVIGRQRRKLHGGEKIINGQDTAKILNGKSGQEINVNVNIAEYFGTEEFAKRIGSSIWQELKTGLQTA</sequence>
<accession>A0A3M0SWN6</accession>
<dbReference type="EMBL" id="RFAQ01000010">
    <property type="protein sequence ID" value="RMD02736.1"/>
    <property type="molecule type" value="Genomic_DNA"/>
</dbReference>
<name>A0A3M0SWN6_9CLOT</name>
<evidence type="ECO:0000313" key="4">
    <source>
        <dbReference type="Proteomes" id="UP000277999"/>
    </source>
</evidence>
<organism evidence="3 4">
    <name type="scientific">Clostridium autoethanogenum</name>
    <dbReference type="NCBI Taxonomy" id="84023"/>
    <lineage>
        <taxon>Bacteria</taxon>
        <taxon>Bacillati</taxon>
        <taxon>Bacillota</taxon>
        <taxon>Clostridia</taxon>
        <taxon>Eubacteriales</taxon>
        <taxon>Clostridiaceae</taxon>
        <taxon>Clostridium</taxon>
    </lineage>
</organism>
<protein>
    <recommendedName>
        <fullName evidence="2">Transglycosylase SLT domain-containing protein</fullName>
    </recommendedName>
</protein>
<evidence type="ECO:0000256" key="1">
    <source>
        <dbReference type="SAM" id="Phobius"/>
    </source>
</evidence>
<comment type="caution">
    <text evidence="3">The sequence shown here is derived from an EMBL/GenBank/DDBJ whole genome shotgun (WGS) entry which is preliminary data.</text>
</comment>